<dbReference type="Proteomes" id="UP001145050">
    <property type="component" value="Unassembled WGS sequence"/>
</dbReference>
<dbReference type="CDD" id="cd00854">
    <property type="entry name" value="NagA"/>
    <property type="match status" value="1"/>
</dbReference>
<evidence type="ECO:0000256" key="5">
    <source>
        <dbReference type="PIRNR" id="PIRNR038994"/>
    </source>
</evidence>
<dbReference type="Pfam" id="PF01979">
    <property type="entry name" value="Amidohydro_1"/>
    <property type="match status" value="1"/>
</dbReference>
<feature type="binding site" evidence="8">
    <location>
        <position position="126"/>
    </location>
    <ligand>
        <name>Zn(2+)</name>
        <dbReference type="ChEBI" id="CHEBI:29105"/>
    </ligand>
</feature>
<dbReference type="EMBL" id="JAMQKB010000001">
    <property type="protein sequence ID" value="MDC3423125.1"/>
    <property type="molecule type" value="Genomic_DNA"/>
</dbReference>
<dbReference type="PANTHER" id="PTHR11113:SF14">
    <property type="entry name" value="N-ACETYLGLUCOSAMINE-6-PHOSPHATE DEACETYLASE"/>
    <property type="match status" value="1"/>
</dbReference>
<evidence type="ECO:0000256" key="6">
    <source>
        <dbReference type="PIRSR" id="PIRSR038994-1"/>
    </source>
</evidence>
<organism evidence="10 11">
    <name type="scientific">Terrihalobacillus insolitus</name>
    <dbReference type="NCBI Taxonomy" id="2950438"/>
    <lineage>
        <taxon>Bacteria</taxon>
        <taxon>Bacillati</taxon>
        <taxon>Bacillota</taxon>
        <taxon>Bacilli</taxon>
        <taxon>Bacillales</taxon>
        <taxon>Bacillaceae</taxon>
        <taxon>Terrihalobacillus</taxon>
    </lineage>
</organism>
<dbReference type="InterPro" id="IPR003764">
    <property type="entry name" value="GlcNAc_6-P_deAcase"/>
</dbReference>
<dbReference type="InterPro" id="IPR032466">
    <property type="entry name" value="Metal_Hydrolase"/>
</dbReference>
<dbReference type="InterPro" id="IPR006680">
    <property type="entry name" value="Amidohydro-rel"/>
</dbReference>
<evidence type="ECO:0000313" key="10">
    <source>
        <dbReference type="EMBL" id="MDC3423125.1"/>
    </source>
</evidence>
<dbReference type="EC" id="3.5.1.25" evidence="10"/>
<dbReference type="AlphaFoldDB" id="A0A9X3WNW4"/>
<comment type="similarity">
    <text evidence="1 5">Belongs to the metallo-dependent hydrolases superfamily. NagA family.</text>
</comment>
<dbReference type="GO" id="GO:0046872">
    <property type="term" value="F:metal ion binding"/>
    <property type="evidence" value="ECO:0007669"/>
    <property type="project" value="UniProtKB-KW"/>
</dbReference>
<gene>
    <name evidence="10" type="primary">nagA</name>
    <name evidence="10" type="ORF">NC797_01210</name>
</gene>
<feature type="binding site" evidence="7">
    <location>
        <position position="248"/>
    </location>
    <ligand>
        <name>substrate</name>
    </ligand>
</feature>
<feature type="binding site" evidence="8">
    <location>
        <position position="192"/>
    </location>
    <ligand>
        <name>Zn(2+)</name>
        <dbReference type="ChEBI" id="CHEBI:29105"/>
    </ligand>
</feature>
<dbReference type="GO" id="GO:0006046">
    <property type="term" value="P:N-acetylglucosamine catabolic process"/>
    <property type="evidence" value="ECO:0007669"/>
    <property type="project" value="TreeGrafter"/>
</dbReference>
<dbReference type="RefSeq" id="WP_272434779.1">
    <property type="nucleotide sequence ID" value="NZ_JAMQKB010000001.1"/>
</dbReference>
<dbReference type="PANTHER" id="PTHR11113">
    <property type="entry name" value="N-ACETYLGLUCOSAMINE-6-PHOSPHATE DEACETYLASE"/>
    <property type="match status" value="1"/>
</dbReference>
<accession>A0A9X3WNW4</accession>
<evidence type="ECO:0000256" key="4">
    <source>
        <dbReference type="ARBA" id="ARBA00023277"/>
    </source>
</evidence>
<feature type="binding site" evidence="8">
    <location>
        <position position="213"/>
    </location>
    <ligand>
        <name>Zn(2+)</name>
        <dbReference type="ChEBI" id="CHEBI:29105"/>
    </ligand>
</feature>
<evidence type="ECO:0000313" key="11">
    <source>
        <dbReference type="Proteomes" id="UP001145050"/>
    </source>
</evidence>
<feature type="domain" description="Amidohydrolase-related" evidence="9">
    <location>
        <begin position="47"/>
        <end position="377"/>
    </location>
</feature>
<dbReference type="NCBIfam" id="TIGR00221">
    <property type="entry name" value="nagA"/>
    <property type="match status" value="1"/>
</dbReference>
<evidence type="ECO:0000256" key="3">
    <source>
        <dbReference type="ARBA" id="ARBA00022801"/>
    </source>
</evidence>
<feature type="binding site" evidence="7">
    <location>
        <position position="224"/>
    </location>
    <ligand>
        <name>substrate</name>
    </ligand>
</feature>
<protein>
    <submittedName>
        <fullName evidence="10">N-acetylglucosamine-6-phosphate deacetylase</fullName>
        <ecNumber evidence="10">3.5.1.25</ecNumber>
    </submittedName>
</protein>
<dbReference type="Gene3D" id="2.30.40.10">
    <property type="entry name" value="Urease, subunit C, domain 1"/>
    <property type="match status" value="1"/>
</dbReference>
<dbReference type="Gene3D" id="3.20.20.140">
    <property type="entry name" value="Metal-dependent hydrolases"/>
    <property type="match status" value="1"/>
</dbReference>
<keyword evidence="4 5" id="KW-0119">Carbohydrate metabolism</keyword>
<dbReference type="SUPFAM" id="SSF51556">
    <property type="entry name" value="Metallo-dependent hydrolases"/>
    <property type="match status" value="1"/>
</dbReference>
<sequence length="389" mass="43462">MYYLHGDVILDGKIVRGQFVEIVDGLITYVGELKRQDYPVDEVENGYICPGFVDIHIHGVDGVDLSDDQMGVFEEIAVGLPKYGVTAFLATSRTSSKRDLVRFLGTASRYRDKNGRAARMLGTHIEGPWISKKYKGAQPEEYIRRLSWEDVDEIIDPYKDVVKKVTIAPEELDDYTIISCLARCGIQVSAGHTNASLDDIGRAMEYGLNQLTHTFNAMSMLHHREPGVVAAALYYSELICELITDGLHVHPKVIELLYRVKGKKGVALISDCTGYNDLEDGEYFLRNKHLVKKENKVTLKSGNLAGSALTLDKGVGYVVNECGIPLEDAVYMATQTPLEAIRENDRLGRIDVGYKADIVILDEKLEVERTIINGEIVFERGQSLWGLEE</sequence>
<feature type="binding site" evidence="7">
    <location>
        <position position="137"/>
    </location>
    <ligand>
        <name>substrate</name>
    </ligand>
</feature>
<keyword evidence="2 8" id="KW-0479">Metal-binding</keyword>
<dbReference type="PIRSF" id="PIRSF038994">
    <property type="entry name" value="NagA"/>
    <property type="match status" value="1"/>
</dbReference>
<proteinExistence type="inferred from homology"/>
<feature type="active site" description="Proton donor/acceptor" evidence="6">
    <location>
        <position position="271"/>
    </location>
</feature>
<evidence type="ECO:0000256" key="8">
    <source>
        <dbReference type="PIRSR" id="PIRSR038994-3"/>
    </source>
</evidence>
<evidence type="ECO:0000256" key="7">
    <source>
        <dbReference type="PIRSR" id="PIRSR038994-2"/>
    </source>
</evidence>
<feature type="binding site" evidence="7">
    <location>
        <begin position="304"/>
        <end position="306"/>
    </location>
    <ligand>
        <name>substrate</name>
    </ligand>
</feature>
<dbReference type="SUPFAM" id="SSF51338">
    <property type="entry name" value="Composite domain of metallo-dependent hydrolases"/>
    <property type="match status" value="1"/>
</dbReference>
<feature type="binding site" evidence="7">
    <location>
        <begin position="216"/>
        <end position="217"/>
    </location>
    <ligand>
        <name>substrate</name>
    </ligand>
</feature>
<keyword evidence="11" id="KW-1185">Reference proteome</keyword>
<name>A0A9X3WNW4_9BACI</name>
<evidence type="ECO:0000256" key="1">
    <source>
        <dbReference type="ARBA" id="ARBA00010716"/>
    </source>
</evidence>
<evidence type="ECO:0000256" key="2">
    <source>
        <dbReference type="ARBA" id="ARBA00022723"/>
    </source>
</evidence>
<dbReference type="InterPro" id="IPR011059">
    <property type="entry name" value="Metal-dep_hydrolase_composite"/>
</dbReference>
<evidence type="ECO:0000259" key="9">
    <source>
        <dbReference type="Pfam" id="PF01979"/>
    </source>
</evidence>
<dbReference type="GO" id="GO:0008448">
    <property type="term" value="F:N-acetylglucosamine-6-phosphate deacetylase activity"/>
    <property type="evidence" value="ECO:0007669"/>
    <property type="project" value="UniProtKB-EC"/>
</dbReference>
<comment type="caution">
    <text evidence="10">The sequence shown here is derived from an EMBL/GenBank/DDBJ whole genome shotgun (WGS) entry which is preliminary data.</text>
</comment>
<comment type="cofactor">
    <cofactor evidence="8">
        <name>a divalent metal cation</name>
        <dbReference type="ChEBI" id="CHEBI:60240"/>
    </cofactor>
    <text evidence="8">Binds 1 divalent metal cation per subunit.</text>
</comment>
<reference evidence="10" key="1">
    <citation type="submission" date="2022-06" db="EMBL/GenBank/DDBJ databases">
        <title>Aquibacillus sp. a new bacterium isolated from soil saline samples.</title>
        <authorList>
            <person name="Galisteo C."/>
            <person name="De La Haba R."/>
            <person name="Sanchez-Porro C."/>
            <person name="Ventosa A."/>
        </authorList>
    </citation>
    <scope>NUCLEOTIDE SEQUENCE</scope>
    <source>
        <strain evidence="10">3ASR75-11</strain>
    </source>
</reference>
<keyword evidence="3 5" id="KW-0378">Hydrolase</keyword>